<proteinExistence type="inferred from homology"/>
<keyword evidence="9 11" id="KW-0472">Membrane</keyword>
<dbReference type="InParanoid" id="A0A165GIB8"/>
<feature type="transmembrane region" description="Helical" evidence="11">
    <location>
        <begin position="42"/>
        <end position="62"/>
    </location>
</feature>
<dbReference type="Proteomes" id="UP000077266">
    <property type="component" value="Unassembled WGS sequence"/>
</dbReference>
<protein>
    <recommendedName>
        <fullName evidence="3 11">MICOS complex subunit MIC60</fullName>
    </recommendedName>
    <alternativeName>
        <fullName evidence="11">Mitofilin</fullName>
    </alternativeName>
</protein>
<keyword evidence="5 11" id="KW-0999">Mitochondrion inner membrane</keyword>
<dbReference type="EMBL" id="KV426046">
    <property type="protein sequence ID" value="KZV90566.1"/>
    <property type="molecule type" value="Genomic_DNA"/>
</dbReference>
<evidence type="ECO:0000256" key="13">
    <source>
        <dbReference type="SAM" id="MobiDB-lite"/>
    </source>
</evidence>
<feature type="region of interest" description="Disordered" evidence="13">
    <location>
        <begin position="248"/>
        <end position="271"/>
    </location>
</feature>
<dbReference type="AlphaFoldDB" id="A0A165GIB8"/>
<sequence>MHRAAVSRTALSVVRYNGGQRAFADIASPGAPKPKKRVLRRLLLVSTLGGAAFYAGSTALALNSEPYRDFFLDAVPGAERIIQECERMGWDKLALSKTAKDTVEQAKKQNAQAAAQSAQARLQQQLQQHKATAKQRVQEGKSKAKDVAEVLVTKVERVPGKAAAAASSATQTVKDAANAVSDKAVELKDDITSAAAKPAAAFSDGVKELVDLIEEALNVKTEPPAAPASTEPAQPANVYQGKLPLGFEPPPGYTRPQAAKPAASGPPSTTPVKSVTLGELVASGDPQIARLAVTIESLSKFARENPSAAASVQASLTAARESLVELSSRLSAVPNEVDKKVHEELAKRDKEHTRAVIDLEITAQSRLDEVEDMWRAAFEAERRKIADAYKEKLHAELDAHTALIEERLKQEVVAQGIELQRRWIREVKMRVEQERAGRLAKLDELAADVQRLSAQTLDNASYLSENLRIHKVSSAVRALRAVLDRPSRTPFRAELRALADGAAHDDEVIGAALAPLAQSDIPDVGVDPLPDLAAWFASGVAVDVRRVALVPERGGVLAHAASAVLSTAAFDRRGLVEGADTLSVLSRASYHLEREDLDSACRELNQLEGTPRAVASEWLEAARRRLQVQQALEVRRSFLMTFHCLHRRSLRCNRPL</sequence>
<evidence type="ECO:0000313" key="14">
    <source>
        <dbReference type="EMBL" id="KZV90566.1"/>
    </source>
</evidence>
<evidence type="ECO:0000256" key="10">
    <source>
        <dbReference type="ARBA" id="ARBA00025571"/>
    </source>
</evidence>
<accession>A0A165GIB8</accession>
<feature type="coiled-coil region" evidence="12">
    <location>
        <begin position="96"/>
        <end position="128"/>
    </location>
</feature>
<evidence type="ECO:0000256" key="8">
    <source>
        <dbReference type="ARBA" id="ARBA00023128"/>
    </source>
</evidence>
<evidence type="ECO:0000256" key="4">
    <source>
        <dbReference type="ARBA" id="ARBA00022692"/>
    </source>
</evidence>
<dbReference type="InterPro" id="IPR019133">
    <property type="entry name" value="MIC60"/>
</dbReference>
<evidence type="ECO:0000256" key="11">
    <source>
        <dbReference type="RuleBase" id="RU363000"/>
    </source>
</evidence>
<comment type="subunit">
    <text evidence="11">Component of the mitochondrial contact site and cristae organizing system (MICOS) complex.</text>
</comment>
<dbReference type="OrthoDB" id="10261039at2759"/>
<evidence type="ECO:0000256" key="3">
    <source>
        <dbReference type="ARBA" id="ARBA00018116"/>
    </source>
</evidence>
<evidence type="ECO:0000256" key="1">
    <source>
        <dbReference type="ARBA" id="ARBA00004434"/>
    </source>
</evidence>
<organism evidence="14 15">
    <name type="scientific">Exidia glandulosa HHB12029</name>
    <dbReference type="NCBI Taxonomy" id="1314781"/>
    <lineage>
        <taxon>Eukaryota</taxon>
        <taxon>Fungi</taxon>
        <taxon>Dikarya</taxon>
        <taxon>Basidiomycota</taxon>
        <taxon>Agaricomycotina</taxon>
        <taxon>Agaricomycetes</taxon>
        <taxon>Auriculariales</taxon>
        <taxon>Exidiaceae</taxon>
        <taxon>Exidia</taxon>
    </lineage>
</organism>
<keyword evidence="6 11" id="KW-1133">Transmembrane helix</keyword>
<evidence type="ECO:0000256" key="2">
    <source>
        <dbReference type="ARBA" id="ARBA00010877"/>
    </source>
</evidence>
<keyword evidence="8 11" id="KW-0496">Mitochondrion</keyword>
<dbReference type="GO" id="GO:0061617">
    <property type="term" value="C:MICOS complex"/>
    <property type="evidence" value="ECO:0007669"/>
    <property type="project" value="TreeGrafter"/>
</dbReference>
<name>A0A165GIB8_EXIGL</name>
<comment type="subcellular location">
    <subcellularLocation>
        <location evidence="1 11">Mitochondrion inner membrane</location>
        <topology evidence="1 11">Single-pass membrane protein</topology>
    </subcellularLocation>
</comment>
<gene>
    <name evidence="14" type="ORF">EXIGLDRAFT_118245</name>
</gene>
<comment type="function">
    <text evidence="10">Component of the MICOS complex, a large protein complex of the mitochondrial inner membrane that plays crucial roles in the maintenance of crista junctions, inner membrane architecture, and formation of contact sites to the outer membrane. Plays a role in keeping cristae membranes connected to the inner boundary membrane. Also promotes protein import via the mitochondrial intermembrane space assembly (MIA) pathway.</text>
</comment>
<comment type="similarity">
    <text evidence="2 11">Belongs to the MICOS complex subunit Mic60 family.</text>
</comment>
<dbReference type="Pfam" id="PF09731">
    <property type="entry name" value="Mitofilin"/>
    <property type="match status" value="1"/>
</dbReference>
<reference evidence="14 15" key="1">
    <citation type="journal article" date="2016" name="Mol. Biol. Evol.">
        <title>Comparative Genomics of Early-Diverging Mushroom-Forming Fungi Provides Insights into the Origins of Lignocellulose Decay Capabilities.</title>
        <authorList>
            <person name="Nagy L.G."/>
            <person name="Riley R."/>
            <person name="Tritt A."/>
            <person name="Adam C."/>
            <person name="Daum C."/>
            <person name="Floudas D."/>
            <person name="Sun H."/>
            <person name="Yadav J.S."/>
            <person name="Pangilinan J."/>
            <person name="Larsson K.H."/>
            <person name="Matsuura K."/>
            <person name="Barry K."/>
            <person name="Labutti K."/>
            <person name="Kuo R."/>
            <person name="Ohm R.A."/>
            <person name="Bhattacharya S.S."/>
            <person name="Shirouzu T."/>
            <person name="Yoshinaga Y."/>
            <person name="Martin F.M."/>
            <person name="Grigoriev I.V."/>
            <person name="Hibbett D.S."/>
        </authorList>
    </citation>
    <scope>NUCLEOTIDE SEQUENCE [LARGE SCALE GENOMIC DNA]</scope>
    <source>
        <strain evidence="14 15">HHB12029</strain>
    </source>
</reference>
<evidence type="ECO:0000256" key="9">
    <source>
        <dbReference type="ARBA" id="ARBA00023136"/>
    </source>
</evidence>
<dbReference type="GO" id="GO:0042407">
    <property type="term" value="P:cristae formation"/>
    <property type="evidence" value="ECO:0007669"/>
    <property type="project" value="TreeGrafter"/>
</dbReference>
<evidence type="ECO:0000313" key="15">
    <source>
        <dbReference type="Proteomes" id="UP000077266"/>
    </source>
</evidence>
<keyword evidence="4 11" id="KW-0812">Transmembrane</keyword>
<dbReference type="PANTHER" id="PTHR15415:SF7">
    <property type="entry name" value="MICOS COMPLEX SUBUNIT MIC60"/>
    <property type="match status" value="1"/>
</dbReference>
<keyword evidence="7 12" id="KW-0175">Coiled coil</keyword>
<evidence type="ECO:0000256" key="6">
    <source>
        <dbReference type="ARBA" id="ARBA00022989"/>
    </source>
</evidence>
<dbReference type="PANTHER" id="PTHR15415">
    <property type="entry name" value="MITOFILIN"/>
    <property type="match status" value="1"/>
</dbReference>
<keyword evidence="15" id="KW-1185">Reference proteome</keyword>
<evidence type="ECO:0000256" key="7">
    <source>
        <dbReference type="ARBA" id="ARBA00023054"/>
    </source>
</evidence>
<evidence type="ECO:0000256" key="5">
    <source>
        <dbReference type="ARBA" id="ARBA00022792"/>
    </source>
</evidence>
<evidence type="ECO:0000256" key="12">
    <source>
        <dbReference type="SAM" id="Coils"/>
    </source>
</evidence>
<dbReference type="STRING" id="1314781.A0A165GIB8"/>